<name>A0A7V4E5N4_9DEIN</name>
<comment type="caution">
    <text evidence="2">The sequence shown here is derived from an EMBL/GenBank/DDBJ whole genome shotgun (WGS) entry which is preliminary data.</text>
</comment>
<keyword evidence="1" id="KW-0472">Membrane</keyword>
<gene>
    <name evidence="2" type="ORF">ENU54_01740</name>
</gene>
<sequence>MWWINVFGVLGLAAVISGQREAVLLLLLWITWPLLSQAIQNLRSRDNSRREKEKEEVEEVEVVEGEIVYSEAPRQARGELPHSTRPALPDPDVVEVEFKELLPPSTPKWQKAVAYVFYAIGLFFIATGALVLIASVLSVLR</sequence>
<dbReference type="EMBL" id="DTCX01000099">
    <property type="protein sequence ID" value="HGL49322.1"/>
    <property type="molecule type" value="Genomic_DNA"/>
</dbReference>
<keyword evidence="1" id="KW-1133">Transmembrane helix</keyword>
<feature type="transmembrane region" description="Helical" evidence="1">
    <location>
        <begin position="112"/>
        <end position="140"/>
    </location>
</feature>
<protein>
    <recommendedName>
        <fullName evidence="3">Transmembrane protein</fullName>
    </recommendedName>
</protein>
<keyword evidence="1" id="KW-0812">Transmembrane</keyword>
<organism evidence="2">
    <name type="scientific">Thermus tengchongensis</name>
    <dbReference type="NCBI Taxonomy" id="1214928"/>
    <lineage>
        <taxon>Bacteria</taxon>
        <taxon>Thermotogati</taxon>
        <taxon>Deinococcota</taxon>
        <taxon>Deinococci</taxon>
        <taxon>Thermales</taxon>
        <taxon>Thermaceae</taxon>
        <taxon>Thermus</taxon>
    </lineage>
</organism>
<reference evidence="2" key="1">
    <citation type="journal article" date="2020" name="mSystems">
        <title>Genome- and Community-Level Interaction Insights into Carbon Utilization and Element Cycling Functions of Hydrothermarchaeota in Hydrothermal Sediment.</title>
        <authorList>
            <person name="Zhou Z."/>
            <person name="Liu Y."/>
            <person name="Xu W."/>
            <person name="Pan J."/>
            <person name="Luo Z.H."/>
            <person name="Li M."/>
        </authorList>
    </citation>
    <scope>NUCLEOTIDE SEQUENCE [LARGE SCALE GENOMIC DNA]</scope>
    <source>
        <strain evidence="2">SpSt-679</strain>
    </source>
</reference>
<proteinExistence type="predicted"/>
<evidence type="ECO:0000256" key="1">
    <source>
        <dbReference type="SAM" id="Phobius"/>
    </source>
</evidence>
<evidence type="ECO:0008006" key="3">
    <source>
        <dbReference type="Google" id="ProtNLM"/>
    </source>
</evidence>
<evidence type="ECO:0000313" key="2">
    <source>
        <dbReference type="EMBL" id="HGL49322.1"/>
    </source>
</evidence>
<accession>A0A7V4E5N4</accession>
<dbReference type="AlphaFoldDB" id="A0A7V4E5N4"/>